<evidence type="ECO:0000313" key="2">
    <source>
        <dbReference type="Proteomes" id="UP000005431"/>
    </source>
</evidence>
<keyword evidence="2" id="KW-1185">Reference proteome</keyword>
<proteinExistence type="predicted"/>
<dbReference type="Proteomes" id="UP000005431">
    <property type="component" value="Segment"/>
</dbReference>
<dbReference type="GeneID" id="11541440"/>
<name>G9FH89_9CAUD</name>
<evidence type="ECO:0000313" key="1">
    <source>
        <dbReference type="EMBL" id="AEV51978.1"/>
    </source>
</evidence>
<dbReference type="OrthoDB" id="38877at10239"/>
<dbReference type="KEGG" id="vg:11541440"/>
<sequence length="136" mass="14249">MLVFATEDQLSSWMGTPGPLNAGVLLREASILVRDACRCDVFDTLPNGLPVDDDKREALQDATCAQAAVWAATGDDPLKGPGGQEPRMTLSGIDGAQVSFDTYLTAGDRAKSLTDLCASAYRILRSAGLASSAVQS</sequence>
<dbReference type="RefSeq" id="YP_005087234.1">
    <property type="nucleotide sequence ID" value="NC_016654.1"/>
</dbReference>
<reference evidence="1 2" key="1">
    <citation type="submission" date="2011-06" db="EMBL/GenBank/DDBJ databases">
        <title>Two lysogenic phages can make up a single lytic phage.</title>
        <authorList>
            <person name="Petrovski S."/>
        </authorList>
    </citation>
    <scope>NUCLEOTIDE SEQUENCE [LARGE SCALE GENOMIC DNA]</scope>
</reference>
<accession>G9FH89</accession>
<organism evidence="1 2">
    <name type="scientific">Rhodococcus phage REQ3</name>
    <dbReference type="NCBI Taxonomy" id="1109714"/>
    <lineage>
        <taxon>Viruses</taxon>
        <taxon>Duplodnaviria</taxon>
        <taxon>Heunggongvirae</taxon>
        <taxon>Uroviricota</taxon>
        <taxon>Caudoviricetes</taxon>
        <taxon>Caudoviricetes incertae sedis</taxon>
        <taxon>Wodongavirus</taxon>
        <taxon>Wodongavirus REQ3</taxon>
    </lineage>
</organism>
<dbReference type="EMBL" id="JN116824">
    <property type="protein sequence ID" value="AEV51978.1"/>
    <property type="molecule type" value="Genomic_DNA"/>
</dbReference>
<protein>
    <submittedName>
        <fullName evidence="1">Uncharacterized protein</fullName>
    </submittedName>
</protein>